<protein>
    <recommendedName>
        <fullName evidence="2">Coenzyme Q-binding protein COQ10 START domain-containing protein</fullName>
    </recommendedName>
</protein>
<feature type="region of interest" description="Disordered" evidence="1">
    <location>
        <begin position="47"/>
        <end position="93"/>
    </location>
</feature>
<dbReference type="OrthoDB" id="5732at2759"/>
<sequence length="274" mass="30113">MISASATARPLPHAILASHHHHPRQNPSFCFPSTSSPAGKILACAARASNGPHPPSSSEIPSSETAPLLPLDDEVDSASDQGNEDAESVDGLEVEVANAGRNRRRIQARISVDAALETVWAVLTDYEGLAEFIPGLAVCKLIEKSEGFARLYQVGQQDLALGLKFEAKATLDCFERDLEILPSGRRREIGFTMIEGDFQTFTGIWSILQADSGDGEEEEAVGPTRREFTTVLSYMVELEPKLWLPVRLLEGRIRREIKVNLQSIRERAQGIQRL</sequence>
<dbReference type="Proteomes" id="UP000663760">
    <property type="component" value="Chromosome 7"/>
</dbReference>
<feature type="compositionally biased region" description="Acidic residues" evidence="1">
    <location>
        <begin position="71"/>
        <end position="93"/>
    </location>
</feature>
<dbReference type="Gene3D" id="3.30.530.20">
    <property type="match status" value="1"/>
</dbReference>
<dbReference type="InterPro" id="IPR023393">
    <property type="entry name" value="START-like_dom_sf"/>
</dbReference>
<organism evidence="3 4">
    <name type="scientific">Spirodela intermedia</name>
    <name type="common">Intermediate duckweed</name>
    <dbReference type="NCBI Taxonomy" id="51605"/>
    <lineage>
        <taxon>Eukaryota</taxon>
        <taxon>Viridiplantae</taxon>
        <taxon>Streptophyta</taxon>
        <taxon>Embryophyta</taxon>
        <taxon>Tracheophyta</taxon>
        <taxon>Spermatophyta</taxon>
        <taxon>Magnoliopsida</taxon>
        <taxon>Liliopsida</taxon>
        <taxon>Araceae</taxon>
        <taxon>Lemnoideae</taxon>
        <taxon>Spirodela</taxon>
    </lineage>
</organism>
<dbReference type="AlphaFoldDB" id="A0A7I8KS71"/>
<name>A0A7I8KS71_SPIIN</name>
<dbReference type="PANTHER" id="PTHR34060">
    <property type="entry name" value="POLYKETIDE CYCLASE / DEHYDRASE AND LIPID TRANSPORT PROTEIN"/>
    <property type="match status" value="1"/>
</dbReference>
<evidence type="ECO:0000313" key="4">
    <source>
        <dbReference type="Proteomes" id="UP000663760"/>
    </source>
</evidence>
<dbReference type="PANTHER" id="PTHR34060:SF1">
    <property type="entry name" value="POLYKETIDE CYCLASE _ DEHYDRASE AND LIPID TRANSPORT PROTEIN"/>
    <property type="match status" value="1"/>
</dbReference>
<reference evidence="3" key="1">
    <citation type="submission" date="2020-02" db="EMBL/GenBank/DDBJ databases">
        <authorList>
            <person name="Scholz U."/>
            <person name="Mascher M."/>
            <person name="Fiebig A."/>
        </authorList>
    </citation>
    <scope>NUCLEOTIDE SEQUENCE</scope>
</reference>
<evidence type="ECO:0000256" key="1">
    <source>
        <dbReference type="SAM" id="MobiDB-lite"/>
    </source>
</evidence>
<feature type="domain" description="Coenzyme Q-binding protein COQ10 START" evidence="2">
    <location>
        <begin position="112"/>
        <end position="264"/>
    </location>
</feature>
<dbReference type="CDD" id="cd08866">
    <property type="entry name" value="SRPBCC_11"/>
    <property type="match status" value="1"/>
</dbReference>
<dbReference type="SUPFAM" id="SSF55961">
    <property type="entry name" value="Bet v1-like"/>
    <property type="match status" value="1"/>
</dbReference>
<feature type="compositionally biased region" description="Low complexity" evidence="1">
    <location>
        <begin position="56"/>
        <end position="67"/>
    </location>
</feature>
<dbReference type="EMBL" id="LR746270">
    <property type="protein sequence ID" value="CAA7400166.1"/>
    <property type="molecule type" value="Genomic_DNA"/>
</dbReference>
<gene>
    <name evidence="3" type="ORF">SI8410_07010836</name>
</gene>
<accession>A0A7I8KS71</accession>
<dbReference type="InterPro" id="IPR005031">
    <property type="entry name" value="COQ10_START"/>
</dbReference>
<evidence type="ECO:0000259" key="2">
    <source>
        <dbReference type="Pfam" id="PF03364"/>
    </source>
</evidence>
<dbReference type="Pfam" id="PF03364">
    <property type="entry name" value="Polyketide_cyc"/>
    <property type="match status" value="1"/>
</dbReference>
<keyword evidence="4" id="KW-1185">Reference proteome</keyword>
<proteinExistence type="predicted"/>
<evidence type="ECO:0000313" key="3">
    <source>
        <dbReference type="EMBL" id="CAA7400166.1"/>
    </source>
</evidence>